<protein>
    <submittedName>
        <fullName evidence="3">Carbohydrate esterase family 16 protein</fullName>
    </submittedName>
</protein>
<feature type="signal peptide" evidence="2">
    <location>
        <begin position="1"/>
        <end position="16"/>
    </location>
</feature>
<keyword evidence="2" id="KW-0732">Signal</keyword>
<dbReference type="PANTHER" id="PTHR45648:SF85">
    <property type="entry name" value="A, PUTATIVE (AFU_ORTHOLOGUE AFUA_2G10760)-RELATED"/>
    <property type="match status" value="1"/>
</dbReference>
<sequence length="320" mass="35999">MHALLELAALAHIVRSSCIPANKPHFDWDDTQYLIAFGDSYTFVQGSAGYPNYSFIGSYLPNQFSFTPDTLLTSSIIQNFTATAEGGPNWVEYLTGCGLKNNTRPSTCDIQLWDFAFAGADVAEEFLPLHHNYTVPLVNQTQQYLTYAEPVIGKKMNKGRALVAVWIGINDVNDSVKQLVGVSLKEFWDTLVATVFKETVQPMYDAGYRNFLFVNLPPLDRTSANQKLAAPRPNKEEVGWWNSALEMHRKRFAQAHPKAKTMLYNANAFLNGVMDNPGKYGIKNTTDYCAAYNQLDVLTTPEKYGCLPLDQYFWYNSGHL</sequence>
<dbReference type="Proteomes" id="UP000799757">
    <property type="component" value="Unassembled WGS sequence"/>
</dbReference>
<keyword evidence="4" id="KW-1185">Reference proteome</keyword>
<evidence type="ECO:0000313" key="3">
    <source>
        <dbReference type="EMBL" id="KAF2796025.1"/>
    </source>
</evidence>
<accession>A0A6A6XJC8</accession>
<dbReference type="InterPro" id="IPR036514">
    <property type="entry name" value="SGNH_hydro_sf"/>
</dbReference>
<dbReference type="GO" id="GO:0016788">
    <property type="term" value="F:hydrolase activity, acting on ester bonds"/>
    <property type="evidence" value="ECO:0007669"/>
    <property type="project" value="InterPro"/>
</dbReference>
<dbReference type="SUPFAM" id="SSF52266">
    <property type="entry name" value="SGNH hydrolase"/>
    <property type="match status" value="1"/>
</dbReference>
<feature type="chain" id="PRO_5025447853" evidence="2">
    <location>
        <begin position="17"/>
        <end position="320"/>
    </location>
</feature>
<dbReference type="CDD" id="cd01846">
    <property type="entry name" value="fatty_acyltransferase_like"/>
    <property type="match status" value="1"/>
</dbReference>
<organism evidence="3 4">
    <name type="scientific">Melanomma pulvis-pyrius CBS 109.77</name>
    <dbReference type="NCBI Taxonomy" id="1314802"/>
    <lineage>
        <taxon>Eukaryota</taxon>
        <taxon>Fungi</taxon>
        <taxon>Dikarya</taxon>
        <taxon>Ascomycota</taxon>
        <taxon>Pezizomycotina</taxon>
        <taxon>Dothideomycetes</taxon>
        <taxon>Pleosporomycetidae</taxon>
        <taxon>Pleosporales</taxon>
        <taxon>Melanommataceae</taxon>
        <taxon>Melanomma</taxon>
    </lineage>
</organism>
<name>A0A6A6XJC8_9PLEO</name>
<dbReference type="InterPro" id="IPR001087">
    <property type="entry name" value="GDSL"/>
</dbReference>
<dbReference type="EMBL" id="MU001841">
    <property type="protein sequence ID" value="KAF2796025.1"/>
    <property type="molecule type" value="Genomic_DNA"/>
</dbReference>
<gene>
    <name evidence="3" type="ORF">K505DRAFT_238632</name>
</gene>
<dbReference type="Pfam" id="PF00657">
    <property type="entry name" value="Lipase_GDSL"/>
    <property type="match status" value="1"/>
</dbReference>
<dbReference type="OrthoDB" id="1600564at2759"/>
<keyword evidence="1" id="KW-0378">Hydrolase</keyword>
<evidence type="ECO:0000313" key="4">
    <source>
        <dbReference type="Proteomes" id="UP000799757"/>
    </source>
</evidence>
<evidence type="ECO:0000256" key="2">
    <source>
        <dbReference type="SAM" id="SignalP"/>
    </source>
</evidence>
<reference evidence="3" key="1">
    <citation type="journal article" date="2020" name="Stud. Mycol.">
        <title>101 Dothideomycetes genomes: a test case for predicting lifestyles and emergence of pathogens.</title>
        <authorList>
            <person name="Haridas S."/>
            <person name="Albert R."/>
            <person name="Binder M."/>
            <person name="Bloem J."/>
            <person name="Labutti K."/>
            <person name="Salamov A."/>
            <person name="Andreopoulos B."/>
            <person name="Baker S."/>
            <person name="Barry K."/>
            <person name="Bills G."/>
            <person name="Bluhm B."/>
            <person name="Cannon C."/>
            <person name="Castanera R."/>
            <person name="Culley D."/>
            <person name="Daum C."/>
            <person name="Ezra D."/>
            <person name="Gonzalez J."/>
            <person name="Henrissat B."/>
            <person name="Kuo A."/>
            <person name="Liang C."/>
            <person name="Lipzen A."/>
            <person name="Lutzoni F."/>
            <person name="Magnuson J."/>
            <person name="Mondo S."/>
            <person name="Nolan M."/>
            <person name="Ohm R."/>
            <person name="Pangilinan J."/>
            <person name="Park H.-J."/>
            <person name="Ramirez L."/>
            <person name="Alfaro M."/>
            <person name="Sun H."/>
            <person name="Tritt A."/>
            <person name="Yoshinaga Y."/>
            <person name="Zwiers L.-H."/>
            <person name="Turgeon B."/>
            <person name="Goodwin S."/>
            <person name="Spatafora J."/>
            <person name="Crous P."/>
            <person name="Grigoriev I."/>
        </authorList>
    </citation>
    <scope>NUCLEOTIDE SEQUENCE</scope>
    <source>
        <strain evidence="3">CBS 109.77</strain>
    </source>
</reference>
<dbReference type="InterPro" id="IPR051058">
    <property type="entry name" value="GDSL_Est/Lipase"/>
</dbReference>
<proteinExistence type="predicted"/>
<dbReference type="AlphaFoldDB" id="A0A6A6XJC8"/>
<dbReference type="Gene3D" id="3.40.50.1110">
    <property type="entry name" value="SGNH hydrolase"/>
    <property type="match status" value="1"/>
</dbReference>
<evidence type="ECO:0000256" key="1">
    <source>
        <dbReference type="ARBA" id="ARBA00022801"/>
    </source>
</evidence>
<dbReference type="PANTHER" id="PTHR45648">
    <property type="entry name" value="GDSL LIPASE/ACYLHYDROLASE FAMILY PROTEIN (AFU_ORTHOLOGUE AFUA_4G14700)"/>
    <property type="match status" value="1"/>
</dbReference>